<dbReference type="GO" id="GO:0000703">
    <property type="term" value="F:oxidized pyrimidine nucleobase lesion DNA N-glycosylase activity"/>
    <property type="evidence" value="ECO:0007669"/>
    <property type="project" value="UniProtKB-UniRule"/>
</dbReference>
<organism evidence="14 15">
    <name type="scientific">Oopsacas minuta</name>
    <dbReference type="NCBI Taxonomy" id="111878"/>
    <lineage>
        <taxon>Eukaryota</taxon>
        <taxon>Metazoa</taxon>
        <taxon>Porifera</taxon>
        <taxon>Hexactinellida</taxon>
        <taxon>Hexasterophora</taxon>
        <taxon>Lyssacinosida</taxon>
        <taxon>Leucopsacidae</taxon>
        <taxon>Oopsacas</taxon>
    </lineage>
</organism>
<dbReference type="Gene3D" id="1.10.1670.10">
    <property type="entry name" value="Helix-hairpin-Helix base-excision DNA repair enzymes (C-terminal)"/>
    <property type="match status" value="1"/>
</dbReference>
<keyword evidence="6" id="KW-0408">Iron</keyword>
<dbReference type="GO" id="GO:0006289">
    <property type="term" value="P:nucleotide-excision repair"/>
    <property type="evidence" value="ECO:0007669"/>
    <property type="project" value="TreeGrafter"/>
</dbReference>
<feature type="compositionally biased region" description="Polar residues" evidence="12">
    <location>
        <begin position="36"/>
        <end position="48"/>
    </location>
</feature>
<dbReference type="FunFam" id="1.10.1670.10:FF:000003">
    <property type="entry name" value="Endonuclease III homolog"/>
    <property type="match status" value="1"/>
</dbReference>
<dbReference type="Gene3D" id="1.10.340.30">
    <property type="entry name" value="Hypothetical protein, domain 2"/>
    <property type="match status" value="1"/>
</dbReference>
<keyword evidence="2" id="KW-0479">Metal-binding</keyword>
<dbReference type="CDD" id="cd00056">
    <property type="entry name" value="ENDO3c"/>
    <property type="match status" value="1"/>
</dbReference>
<dbReference type="EC" id="3.2.2.-" evidence="11"/>
<feature type="domain" description="HhH-GPD" evidence="13">
    <location>
        <begin position="144"/>
        <end position="295"/>
    </location>
</feature>
<dbReference type="InterPro" id="IPR030841">
    <property type="entry name" value="NTH1"/>
</dbReference>
<keyword evidence="1" id="KW-0004">4Fe-4S</keyword>
<keyword evidence="11" id="KW-0496">Mitochondrion</keyword>
<dbReference type="PANTHER" id="PTHR43286:SF1">
    <property type="entry name" value="ENDONUCLEASE III-LIKE PROTEIN 1"/>
    <property type="match status" value="1"/>
</dbReference>
<dbReference type="GO" id="GO:0046872">
    <property type="term" value="F:metal ion binding"/>
    <property type="evidence" value="ECO:0007669"/>
    <property type="project" value="UniProtKB-KW"/>
</dbReference>
<keyword evidence="9 11" id="KW-0456">Lyase</keyword>
<keyword evidence="15" id="KW-1185">Reference proteome</keyword>
<dbReference type="GO" id="GO:0005739">
    <property type="term" value="C:mitochondrion"/>
    <property type="evidence" value="ECO:0007669"/>
    <property type="project" value="UniProtKB-SubCell"/>
</dbReference>
<keyword evidence="3 11" id="KW-0227">DNA damage</keyword>
<feature type="region of interest" description="Disordered" evidence="12">
    <location>
        <begin position="15"/>
        <end position="51"/>
    </location>
</feature>
<keyword evidence="4 11" id="KW-0378">Hydrolase</keyword>
<evidence type="ECO:0000313" key="15">
    <source>
        <dbReference type="Proteomes" id="UP001165289"/>
    </source>
</evidence>
<evidence type="ECO:0000256" key="9">
    <source>
        <dbReference type="ARBA" id="ARBA00023239"/>
    </source>
</evidence>
<evidence type="ECO:0000259" key="13">
    <source>
        <dbReference type="SMART" id="SM00478"/>
    </source>
</evidence>
<evidence type="ECO:0000256" key="8">
    <source>
        <dbReference type="ARBA" id="ARBA00023204"/>
    </source>
</evidence>
<keyword evidence="10 11" id="KW-0326">Glycosidase</keyword>
<dbReference type="EMBL" id="JAKMXF010000313">
    <property type="protein sequence ID" value="KAI6650197.1"/>
    <property type="molecule type" value="Genomic_DNA"/>
</dbReference>
<comment type="catalytic activity">
    <reaction evidence="11">
        <text>2'-deoxyribonucleotide-(2'-deoxyribose 5'-phosphate)-2'-deoxyribonucleotide-DNA = a 3'-end 2'-deoxyribonucleotide-(2,3-dehydro-2,3-deoxyribose 5'-phosphate)-DNA + a 5'-end 5'-phospho-2'-deoxyribonucleoside-DNA + H(+)</text>
        <dbReference type="Rhea" id="RHEA:66592"/>
        <dbReference type="Rhea" id="RHEA-COMP:13180"/>
        <dbReference type="Rhea" id="RHEA-COMP:16897"/>
        <dbReference type="Rhea" id="RHEA-COMP:17067"/>
        <dbReference type="ChEBI" id="CHEBI:15378"/>
        <dbReference type="ChEBI" id="CHEBI:136412"/>
        <dbReference type="ChEBI" id="CHEBI:157695"/>
        <dbReference type="ChEBI" id="CHEBI:167181"/>
        <dbReference type="EC" id="4.2.99.18"/>
    </reaction>
</comment>
<keyword evidence="11" id="KW-0539">Nucleus</keyword>
<dbReference type="AlphaFoldDB" id="A0AAV7JNA3"/>
<dbReference type="SMART" id="SM00478">
    <property type="entry name" value="ENDO3c"/>
    <property type="match status" value="1"/>
</dbReference>
<dbReference type="HAMAP" id="MF_03183">
    <property type="entry name" value="Endonuclease_III_Nth"/>
    <property type="match status" value="1"/>
</dbReference>
<dbReference type="GO" id="GO:0051539">
    <property type="term" value="F:4 iron, 4 sulfur cluster binding"/>
    <property type="evidence" value="ECO:0007669"/>
    <property type="project" value="UniProtKB-KW"/>
</dbReference>
<evidence type="ECO:0000256" key="11">
    <source>
        <dbReference type="HAMAP-Rule" id="MF_03183"/>
    </source>
</evidence>
<comment type="caution">
    <text evidence="14">The sequence shown here is derived from an EMBL/GenBank/DDBJ whole genome shotgun (WGS) entry which is preliminary data.</text>
</comment>
<comment type="similarity">
    <text evidence="11">Belongs to the Nth/MutY family.</text>
</comment>
<dbReference type="InterPro" id="IPR023170">
    <property type="entry name" value="HhH_base_excis_C"/>
</dbReference>
<evidence type="ECO:0000256" key="5">
    <source>
        <dbReference type="ARBA" id="ARBA00022946"/>
    </source>
</evidence>
<evidence type="ECO:0000256" key="12">
    <source>
        <dbReference type="SAM" id="MobiDB-lite"/>
    </source>
</evidence>
<dbReference type="EC" id="4.2.99.18" evidence="11"/>
<evidence type="ECO:0000313" key="14">
    <source>
        <dbReference type="EMBL" id="KAI6650197.1"/>
    </source>
</evidence>
<proteinExistence type="inferred from homology"/>
<keyword evidence="7" id="KW-0411">Iron-sulfur</keyword>
<name>A0AAV7JNA3_9METZ</name>
<protein>
    <recommendedName>
        <fullName evidence="11">Endonuclease III homolog</fullName>
        <ecNumber evidence="11">3.2.2.-</ecNumber>
        <ecNumber evidence="11">4.2.99.18</ecNumber>
    </recommendedName>
    <alternativeName>
        <fullName evidence="11">Bifunctional DNA N-glycosylase/DNA-(apurinic or apyrimidinic site) lyase</fullName>
        <shortName evidence="11">DNA glycosylase/AP lyase</shortName>
    </alternativeName>
</protein>
<evidence type="ECO:0000256" key="3">
    <source>
        <dbReference type="ARBA" id="ARBA00022763"/>
    </source>
</evidence>
<comment type="subcellular location">
    <subcellularLocation>
        <location evidence="11">Nucleus</location>
    </subcellularLocation>
    <subcellularLocation>
        <location evidence="11">Mitochondrion</location>
    </subcellularLocation>
</comment>
<evidence type="ECO:0000256" key="7">
    <source>
        <dbReference type="ARBA" id="ARBA00023014"/>
    </source>
</evidence>
<keyword evidence="5" id="KW-0809">Transit peptide</keyword>
<dbReference type="GO" id="GO:0006285">
    <property type="term" value="P:base-excision repair, AP site formation"/>
    <property type="evidence" value="ECO:0007669"/>
    <property type="project" value="UniProtKB-UniRule"/>
</dbReference>
<comment type="function">
    <text evidence="11">Bifunctional DNA N-glycosylase with associated apurinic/apyrimidinic (AP) lyase function that catalyzes the first step in base excision repair (BER), the primary repair pathway for the repair of oxidative DNA damage. The DNA N-glycosylase activity releases the damaged DNA base from DNA by cleaving the N-glycosidic bond, leaving an AP site. The AP lyase activity cleaves the phosphodiester bond 3' to the AP site by a beta-elimination. Primarily recognizes and repairs oxidative base damage of pyrimidines.</text>
</comment>
<evidence type="ECO:0000256" key="4">
    <source>
        <dbReference type="ARBA" id="ARBA00022801"/>
    </source>
</evidence>
<accession>A0AAV7JNA3</accession>
<dbReference type="PANTHER" id="PTHR43286">
    <property type="entry name" value="ENDONUCLEASE III-LIKE PROTEIN 1"/>
    <property type="match status" value="1"/>
</dbReference>
<comment type="caution">
    <text evidence="11">Lacks conserved residue(s) required for the propagation of feature annotation.</text>
</comment>
<keyword evidence="8 11" id="KW-0234">DNA repair</keyword>
<dbReference type="GO" id="GO:0005634">
    <property type="term" value="C:nucleus"/>
    <property type="evidence" value="ECO:0007669"/>
    <property type="project" value="UniProtKB-SubCell"/>
</dbReference>
<dbReference type="FunFam" id="1.10.340.30:FF:000005">
    <property type="entry name" value="Endonuclease III-like protein 1"/>
    <property type="match status" value="1"/>
</dbReference>
<evidence type="ECO:0000256" key="6">
    <source>
        <dbReference type="ARBA" id="ARBA00023004"/>
    </source>
</evidence>
<dbReference type="GO" id="GO:0003677">
    <property type="term" value="F:DNA binding"/>
    <property type="evidence" value="ECO:0007669"/>
    <property type="project" value="UniProtKB-UniRule"/>
</dbReference>
<reference evidence="14 15" key="1">
    <citation type="journal article" date="2023" name="BMC Biol.">
        <title>The compact genome of the sponge Oopsacas minuta (Hexactinellida) is lacking key metazoan core genes.</title>
        <authorList>
            <person name="Santini S."/>
            <person name="Schenkelaars Q."/>
            <person name="Jourda C."/>
            <person name="Duchesne M."/>
            <person name="Belahbib H."/>
            <person name="Rocher C."/>
            <person name="Selva M."/>
            <person name="Riesgo A."/>
            <person name="Vervoort M."/>
            <person name="Leys S.P."/>
            <person name="Kodjabachian L."/>
            <person name="Le Bivic A."/>
            <person name="Borchiellini C."/>
            <person name="Claverie J.M."/>
            <person name="Renard E."/>
        </authorList>
    </citation>
    <scope>NUCLEOTIDE SEQUENCE [LARGE SCALE GENOMIC DNA]</scope>
    <source>
        <strain evidence="14">SPO-2</strain>
    </source>
</reference>
<dbReference type="InterPro" id="IPR003265">
    <property type="entry name" value="HhH-GPD_domain"/>
</dbReference>
<dbReference type="GO" id="GO:0140078">
    <property type="term" value="F:class I DNA-(apurinic or apyrimidinic site) endonuclease activity"/>
    <property type="evidence" value="ECO:0007669"/>
    <property type="project" value="UniProtKB-EC"/>
</dbReference>
<sequence>MLIRVIEFMSMASKRKNKDLTSDQEMEGPTKKLKNHQNMESNCHTNSPLDGDIFNATNETVTIKKSEYFDVEEILDKSKDIKNKSKKEPKPIIAPENWKEQYDNIRKMRIERSAPVDSMGVQSNLSDKISPSESRFHVLISLVLSSQTRDTINSAVMDKLRVYGLTIEHIRETSLKKMKELIHPVSFYNTKAIHIKKIVEILHEKYADDVPCDYDNIVALPGVGPKMALLMMDVAWNKIVGISVDTHVHRISNRLKWTGSKPTKQPSQTRSSLEGWLPREYWGEINGLLVGFGQQICKSITPQCKNCLNRKICPSSNNKK</sequence>
<dbReference type="SUPFAM" id="SSF48150">
    <property type="entry name" value="DNA-glycosylase"/>
    <property type="match status" value="1"/>
</dbReference>
<gene>
    <name evidence="11" type="primary">NTH1</name>
    <name evidence="14" type="ORF">LOD99_6114</name>
</gene>
<dbReference type="Proteomes" id="UP001165289">
    <property type="component" value="Unassembled WGS sequence"/>
</dbReference>
<evidence type="ECO:0000256" key="2">
    <source>
        <dbReference type="ARBA" id="ARBA00022723"/>
    </source>
</evidence>
<dbReference type="Pfam" id="PF00730">
    <property type="entry name" value="HhH-GPD"/>
    <property type="match status" value="1"/>
</dbReference>
<evidence type="ECO:0000256" key="10">
    <source>
        <dbReference type="ARBA" id="ARBA00023295"/>
    </source>
</evidence>
<evidence type="ECO:0000256" key="1">
    <source>
        <dbReference type="ARBA" id="ARBA00022485"/>
    </source>
</evidence>
<dbReference type="InterPro" id="IPR011257">
    <property type="entry name" value="DNA_glycosylase"/>
</dbReference>